<protein>
    <submittedName>
        <fullName evidence="1">Uncharacterized protein</fullName>
    </submittedName>
</protein>
<accession>A0A0A8XQG1</accession>
<organism evidence="1">
    <name type="scientific">Arundo donax</name>
    <name type="common">Giant reed</name>
    <name type="synonym">Donax arundinaceus</name>
    <dbReference type="NCBI Taxonomy" id="35708"/>
    <lineage>
        <taxon>Eukaryota</taxon>
        <taxon>Viridiplantae</taxon>
        <taxon>Streptophyta</taxon>
        <taxon>Embryophyta</taxon>
        <taxon>Tracheophyta</taxon>
        <taxon>Spermatophyta</taxon>
        <taxon>Magnoliopsida</taxon>
        <taxon>Liliopsida</taxon>
        <taxon>Poales</taxon>
        <taxon>Poaceae</taxon>
        <taxon>PACMAD clade</taxon>
        <taxon>Arundinoideae</taxon>
        <taxon>Arundineae</taxon>
        <taxon>Arundo</taxon>
    </lineage>
</organism>
<reference evidence="1" key="1">
    <citation type="submission" date="2014-09" db="EMBL/GenBank/DDBJ databases">
        <authorList>
            <person name="Magalhaes I.L.F."/>
            <person name="Oliveira U."/>
            <person name="Santos F.R."/>
            <person name="Vidigal T.H.D.A."/>
            <person name="Brescovit A.D."/>
            <person name="Santos A.J."/>
        </authorList>
    </citation>
    <scope>NUCLEOTIDE SEQUENCE</scope>
    <source>
        <tissue evidence="1">Shoot tissue taken approximately 20 cm above the soil surface</tissue>
    </source>
</reference>
<reference evidence="1" key="2">
    <citation type="journal article" date="2015" name="Data Brief">
        <title>Shoot transcriptome of the giant reed, Arundo donax.</title>
        <authorList>
            <person name="Barrero R.A."/>
            <person name="Guerrero F.D."/>
            <person name="Moolhuijzen P."/>
            <person name="Goolsby J.A."/>
            <person name="Tidwell J."/>
            <person name="Bellgard S.E."/>
            <person name="Bellgard M.I."/>
        </authorList>
    </citation>
    <scope>NUCLEOTIDE SEQUENCE</scope>
    <source>
        <tissue evidence="1">Shoot tissue taken approximately 20 cm above the soil surface</tissue>
    </source>
</reference>
<name>A0A0A8XQG1_ARUDO</name>
<evidence type="ECO:0000313" key="1">
    <source>
        <dbReference type="EMBL" id="JAD14938.1"/>
    </source>
</evidence>
<dbReference type="AlphaFoldDB" id="A0A0A8XQG1"/>
<sequence length="39" mass="4105">MSLSFIIFQMTRVISSPSISTMGFTTLMRCCSATAAAAA</sequence>
<proteinExistence type="predicted"/>
<dbReference type="EMBL" id="GBRH01282957">
    <property type="protein sequence ID" value="JAD14938.1"/>
    <property type="molecule type" value="Transcribed_RNA"/>
</dbReference>